<reference evidence="1 2" key="1">
    <citation type="journal article" date="2022" name="bioRxiv">
        <title>An ancient truncated duplication of the anti-Mullerian hormone receptor type 2 gene is a potential conserved master sex determinant in the Pangasiidae catfish family.</title>
        <authorList>
            <person name="Wen M."/>
            <person name="Pan Q."/>
            <person name="Jouanno E."/>
            <person name="Montfort J."/>
            <person name="Zahm M."/>
            <person name="Cabau C."/>
            <person name="Klopp C."/>
            <person name="Iampietro C."/>
            <person name="Roques C."/>
            <person name="Bouchez O."/>
            <person name="Castinel A."/>
            <person name="Donnadieu C."/>
            <person name="Parrinello H."/>
            <person name="Poncet C."/>
            <person name="Belmonte E."/>
            <person name="Gautier V."/>
            <person name="Avarre J.-C."/>
            <person name="Dugue R."/>
            <person name="Gustiano R."/>
            <person name="Ha T.T.T."/>
            <person name="Campet M."/>
            <person name="Sriphairoj K."/>
            <person name="Ribolli J."/>
            <person name="de Almeida F.L."/>
            <person name="Desvignes T."/>
            <person name="Postlethwait J.H."/>
            <person name="Bucao C.F."/>
            <person name="Robinson-Rechavi M."/>
            <person name="Bobe J."/>
            <person name="Herpin A."/>
            <person name="Guiguen Y."/>
        </authorList>
    </citation>
    <scope>NUCLEOTIDE SEQUENCE [LARGE SCALE GENOMIC DNA]</scope>
    <source>
        <strain evidence="1">YG-Dec2019</strain>
    </source>
</reference>
<name>A0ACC5XC90_PANGG</name>
<keyword evidence="2" id="KW-1185">Reference proteome</keyword>
<dbReference type="Proteomes" id="UP000829447">
    <property type="component" value="Linkage Group LG18"/>
</dbReference>
<evidence type="ECO:0000313" key="2">
    <source>
        <dbReference type="Proteomes" id="UP000829447"/>
    </source>
</evidence>
<organism evidence="1 2">
    <name type="scientific">Pangasianodon gigas</name>
    <name type="common">Mekong giant catfish</name>
    <name type="synonym">Pangasius gigas</name>
    <dbReference type="NCBI Taxonomy" id="30993"/>
    <lineage>
        <taxon>Eukaryota</taxon>
        <taxon>Metazoa</taxon>
        <taxon>Chordata</taxon>
        <taxon>Craniata</taxon>
        <taxon>Vertebrata</taxon>
        <taxon>Euteleostomi</taxon>
        <taxon>Actinopterygii</taxon>
        <taxon>Neopterygii</taxon>
        <taxon>Teleostei</taxon>
        <taxon>Ostariophysi</taxon>
        <taxon>Siluriformes</taxon>
        <taxon>Pangasiidae</taxon>
        <taxon>Pangasianodon</taxon>
    </lineage>
</organism>
<dbReference type="EMBL" id="CM040471">
    <property type="protein sequence ID" value="MCI4388683.1"/>
    <property type="molecule type" value="Genomic_DNA"/>
</dbReference>
<evidence type="ECO:0000313" key="1">
    <source>
        <dbReference type="EMBL" id="MCI4388683.1"/>
    </source>
</evidence>
<gene>
    <name evidence="1" type="ORF">PGIGA_G00088850</name>
</gene>
<sequence length="510" mass="57594">MSRREALVGNPVPSAAPEVRVNSTESSSPGAAAPKDEAFSKLKDKFMNELNKIPLPSWAIVAIAFVAVVLVVSCCFCICKKWIFKKKNKKKGKDKGKNAINMKDVIDGAKTEALKDEDEVETGLSEGEKEAEPKEQEKLGKLQYSLDYNFTENTLIVGIIQAAELPAMDMGGTSDPYVKVYLLPDKKKKFETKVHRKTLNPTFNEQFTFKLIVGIIQAAELPAMDMGGTSDPYVKVYLLPDKKKKFETKVHRKTLNPTFNEQFTFKVPYTELGGKTLVMTVYDFDRFSKHDAIGDVKVPMNKVPYTELGGKTLVMTVYDFDRFSKHDAIGDVKVPMNKVDFSHVTEEWRDLQSAEKEEQEKLGDICFSLRYVPTAGKLTVVILEAKNLKKMDVGGLSDPYVKIHLMQNGKRLKKKKTTIKKNTLNPYYNESFSFEVPFEQIQKVQIVITVLDYDKIGKNDAIGKVFVGLNSTGTELRHWSDMLANPRRPIAQWHVLKPEEEVDAQLSIKK</sequence>
<protein>
    <submittedName>
        <fullName evidence="1">Uncharacterized protein</fullName>
    </submittedName>
</protein>
<proteinExistence type="predicted"/>
<comment type="caution">
    <text evidence="1">The sequence shown here is derived from an EMBL/GenBank/DDBJ whole genome shotgun (WGS) entry which is preliminary data.</text>
</comment>
<accession>A0ACC5XC90</accession>